<dbReference type="EMBL" id="JACLYY010000002">
    <property type="protein sequence ID" value="MBM6736916.1"/>
    <property type="molecule type" value="Genomic_DNA"/>
</dbReference>
<gene>
    <name evidence="6" type="ORF">H7U36_02160</name>
</gene>
<dbReference type="SUPFAM" id="SSF52540">
    <property type="entry name" value="P-loop containing nucleoside triphosphate hydrolases"/>
    <property type="match status" value="1"/>
</dbReference>
<dbReference type="Gene3D" id="3.40.50.300">
    <property type="entry name" value="P-loop containing nucleotide triphosphate hydrolases"/>
    <property type="match status" value="1"/>
</dbReference>
<keyword evidence="4 6" id="KW-0067">ATP-binding</keyword>
<organism evidence="6 7">
    <name type="scientific">Faecalicatena fissicatena</name>
    <dbReference type="NCBI Taxonomy" id="290055"/>
    <lineage>
        <taxon>Bacteria</taxon>
        <taxon>Bacillati</taxon>
        <taxon>Bacillota</taxon>
        <taxon>Clostridia</taxon>
        <taxon>Lachnospirales</taxon>
        <taxon>Lachnospiraceae</taxon>
        <taxon>Faecalicatena</taxon>
    </lineage>
</organism>
<evidence type="ECO:0000256" key="1">
    <source>
        <dbReference type="ARBA" id="ARBA00005417"/>
    </source>
</evidence>
<evidence type="ECO:0000313" key="7">
    <source>
        <dbReference type="Proteomes" id="UP000716906"/>
    </source>
</evidence>
<evidence type="ECO:0000259" key="5">
    <source>
        <dbReference type="PROSITE" id="PS50893"/>
    </source>
</evidence>
<dbReference type="PANTHER" id="PTHR42711">
    <property type="entry name" value="ABC TRANSPORTER ATP-BINDING PROTEIN"/>
    <property type="match status" value="1"/>
</dbReference>
<accession>A0ABS2E5K3</accession>
<dbReference type="InterPro" id="IPR003439">
    <property type="entry name" value="ABC_transporter-like_ATP-bd"/>
</dbReference>
<dbReference type="Pfam" id="PF00005">
    <property type="entry name" value="ABC_tran"/>
    <property type="match status" value="1"/>
</dbReference>
<dbReference type="InterPro" id="IPR027417">
    <property type="entry name" value="P-loop_NTPase"/>
</dbReference>
<dbReference type="PROSITE" id="PS50893">
    <property type="entry name" value="ABC_TRANSPORTER_2"/>
    <property type="match status" value="1"/>
</dbReference>
<comment type="similarity">
    <text evidence="1">Belongs to the ABC transporter superfamily.</text>
</comment>
<dbReference type="GO" id="GO:0005524">
    <property type="term" value="F:ATP binding"/>
    <property type="evidence" value="ECO:0007669"/>
    <property type="project" value="UniProtKB-KW"/>
</dbReference>
<evidence type="ECO:0000256" key="3">
    <source>
        <dbReference type="ARBA" id="ARBA00022741"/>
    </source>
</evidence>
<proteinExistence type="inferred from homology"/>
<evidence type="ECO:0000256" key="4">
    <source>
        <dbReference type="ARBA" id="ARBA00022840"/>
    </source>
</evidence>
<evidence type="ECO:0000256" key="2">
    <source>
        <dbReference type="ARBA" id="ARBA00022448"/>
    </source>
</evidence>
<name>A0ABS2E5K3_9FIRM</name>
<dbReference type="InterPro" id="IPR003593">
    <property type="entry name" value="AAA+_ATPase"/>
</dbReference>
<reference evidence="6 7" key="1">
    <citation type="journal article" date="2021" name="Sci. Rep.">
        <title>The distribution of antibiotic resistance genes in chicken gut microbiota commensals.</title>
        <authorList>
            <person name="Juricova H."/>
            <person name="Matiasovicova J."/>
            <person name="Kubasova T."/>
            <person name="Cejkova D."/>
            <person name="Rychlik I."/>
        </authorList>
    </citation>
    <scope>NUCLEOTIDE SEQUENCE [LARGE SCALE GENOMIC DNA]</scope>
    <source>
        <strain evidence="6 7">An773</strain>
    </source>
</reference>
<sequence>MEGNNVSICVSSLKKRYKDREVLRNVTFSVPTGTIYALLGSNGAGKTTTVRILTTQLCPDGGAARIRGFDVIREPEKVHQVISVTGQFSALDESLTGMENLLLMGRLRHLAAPEKSAVRLLASFSLSPDAHRRVSGWSGGMKRKLDIAMSLVGSPDVLFLDEPTTGLDPQSRLAMWQIVRRLRDGGMTVLLTTQYLEEAEQLADQIGILSEGKILAEGTPARLKSLLPRGAVRFAFHSPEDLEQAASLLGAPAGKWRTSCLPEECALTVFTDGRADTLGELFCCLRDGSVSVREFSEESPSLEDVFLTMIKEEKSYGNNKTKL</sequence>
<keyword evidence="2" id="KW-0813">Transport</keyword>
<keyword evidence="3" id="KW-0547">Nucleotide-binding</keyword>
<keyword evidence="7" id="KW-1185">Reference proteome</keyword>
<dbReference type="RefSeq" id="WP_138302853.1">
    <property type="nucleotide sequence ID" value="NZ_JACLYY010000002.1"/>
</dbReference>
<dbReference type="InterPro" id="IPR050763">
    <property type="entry name" value="ABC_transporter_ATP-binding"/>
</dbReference>
<dbReference type="Proteomes" id="UP000716906">
    <property type="component" value="Unassembled WGS sequence"/>
</dbReference>
<feature type="domain" description="ABC transporter" evidence="5">
    <location>
        <begin position="8"/>
        <end position="236"/>
    </location>
</feature>
<dbReference type="PANTHER" id="PTHR42711:SF5">
    <property type="entry name" value="ABC TRANSPORTER ATP-BINDING PROTEIN NATA"/>
    <property type="match status" value="1"/>
</dbReference>
<dbReference type="SMART" id="SM00382">
    <property type="entry name" value="AAA"/>
    <property type="match status" value="1"/>
</dbReference>
<evidence type="ECO:0000313" key="6">
    <source>
        <dbReference type="EMBL" id="MBM6736916.1"/>
    </source>
</evidence>
<protein>
    <submittedName>
        <fullName evidence="6">ATP-binding cassette domain-containing protein</fullName>
    </submittedName>
</protein>
<comment type="caution">
    <text evidence="6">The sequence shown here is derived from an EMBL/GenBank/DDBJ whole genome shotgun (WGS) entry which is preliminary data.</text>
</comment>